<dbReference type="OrthoDB" id="10407265at2759"/>
<gene>
    <name evidence="2" type="ORF">S40285_10644</name>
</gene>
<feature type="region of interest" description="Disordered" evidence="1">
    <location>
        <begin position="99"/>
        <end position="179"/>
    </location>
</feature>
<sequence length="217" mass="23672">MCQVCLSACVVPECHQIHLCELVRSRRVLRQTSSLNPKASIPVRSTFNLSPDPGCGGLRFSAVARNGRCIRHDLASRSTFARFGPTDCRPSTRFDDSYAYASSDEEDDGRPAGYMPDKLYEETEDDKDNKDGNVLRRFAPTREPIIPTPDTDDDGDSSSLYEDDVTLSEDDDEPNDGIPAAIPAAAITSPAFLQNVQLDATGHYTPIVAPAVPPVLL</sequence>
<name>A0A084QDR8_STAC4</name>
<keyword evidence="3" id="KW-1185">Reference proteome</keyword>
<reference evidence="2 3" key="1">
    <citation type="journal article" date="2014" name="BMC Genomics">
        <title>Comparative genome sequencing reveals chemotype-specific gene clusters in the toxigenic black mold Stachybotrys.</title>
        <authorList>
            <person name="Semeiks J."/>
            <person name="Borek D."/>
            <person name="Otwinowski Z."/>
            <person name="Grishin N.V."/>
        </authorList>
    </citation>
    <scope>NUCLEOTIDE SEQUENCE [LARGE SCALE GENOMIC DNA]</scope>
    <source>
        <strain evidence="2 3">IBT 40285</strain>
    </source>
</reference>
<evidence type="ECO:0000313" key="3">
    <source>
        <dbReference type="Proteomes" id="UP000028524"/>
    </source>
</evidence>
<dbReference type="Proteomes" id="UP000028524">
    <property type="component" value="Unassembled WGS sequence"/>
</dbReference>
<dbReference type="AlphaFoldDB" id="A0A084QDR8"/>
<dbReference type="HOGENOM" id="CLU_082201_0_0_1"/>
<accession>A0A084QDR8</accession>
<organism evidence="2 3">
    <name type="scientific">Stachybotrys chlorohalonatus (strain IBT 40285)</name>
    <dbReference type="NCBI Taxonomy" id="1283841"/>
    <lineage>
        <taxon>Eukaryota</taxon>
        <taxon>Fungi</taxon>
        <taxon>Dikarya</taxon>
        <taxon>Ascomycota</taxon>
        <taxon>Pezizomycotina</taxon>
        <taxon>Sordariomycetes</taxon>
        <taxon>Hypocreomycetidae</taxon>
        <taxon>Hypocreales</taxon>
        <taxon>Stachybotryaceae</taxon>
        <taxon>Stachybotrys</taxon>
    </lineage>
</organism>
<dbReference type="EMBL" id="KL660816">
    <property type="protein sequence ID" value="KFA62103.1"/>
    <property type="molecule type" value="Genomic_DNA"/>
</dbReference>
<evidence type="ECO:0000313" key="2">
    <source>
        <dbReference type="EMBL" id="KFA62103.1"/>
    </source>
</evidence>
<dbReference type="InParanoid" id="A0A084QDR8"/>
<feature type="compositionally biased region" description="Acidic residues" evidence="1">
    <location>
        <begin position="150"/>
        <end position="175"/>
    </location>
</feature>
<proteinExistence type="predicted"/>
<evidence type="ECO:0000256" key="1">
    <source>
        <dbReference type="SAM" id="MobiDB-lite"/>
    </source>
</evidence>
<protein>
    <submittedName>
        <fullName evidence="2">Uncharacterized protein</fullName>
    </submittedName>
</protein>